<accession>A0AA90PRF5</accession>
<dbReference type="GO" id="GO:0009035">
    <property type="term" value="F:type I site-specific deoxyribonuclease activity"/>
    <property type="evidence" value="ECO:0007669"/>
    <property type="project" value="UniProtKB-EC"/>
</dbReference>
<keyword evidence="6" id="KW-1185">Reference proteome</keyword>
<dbReference type="GO" id="GO:0005524">
    <property type="term" value="F:ATP binding"/>
    <property type="evidence" value="ECO:0007669"/>
    <property type="project" value="UniProtKB-KW"/>
</dbReference>
<dbReference type="InterPro" id="IPR007409">
    <property type="entry name" value="Restrct_endonuc_type1_HsdR_N"/>
</dbReference>
<evidence type="ECO:0000313" key="3">
    <source>
        <dbReference type="EMBL" id="MDO7253137.1"/>
    </source>
</evidence>
<dbReference type="Pfam" id="PF04313">
    <property type="entry name" value="HSDR_N"/>
    <property type="match status" value="1"/>
</dbReference>
<name>A0AA90PRF5_9HELI</name>
<organism evidence="4 5">
    <name type="scientific">Helicobacter cappadocius</name>
    <dbReference type="NCBI Taxonomy" id="3063998"/>
    <lineage>
        <taxon>Bacteria</taxon>
        <taxon>Pseudomonadati</taxon>
        <taxon>Campylobacterota</taxon>
        <taxon>Epsilonproteobacteria</taxon>
        <taxon>Campylobacterales</taxon>
        <taxon>Helicobacteraceae</taxon>
        <taxon>Helicobacter</taxon>
    </lineage>
</organism>
<dbReference type="GO" id="GO:0003677">
    <property type="term" value="F:DNA binding"/>
    <property type="evidence" value="ECO:0007669"/>
    <property type="project" value="UniProtKB-KW"/>
</dbReference>
<dbReference type="Gene3D" id="3.90.1570.30">
    <property type="match status" value="1"/>
</dbReference>
<reference evidence="3" key="2">
    <citation type="submission" date="2023-07" db="EMBL/GenBank/DDBJ databases">
        <authorList>
            <person name="Aydin F."/>
            <person name="Tarhane S."/>
            <person name="Saticioglu I.B."/>
            <person name="Karakaya E."/>
            <person name="Abay S."/>
            <person name="Guran O."/>
            <person name="Bozkurt E."/>
            <person name="Uzum N."/>
            <person name="Olgun K."/>
            <person name="Jablonski D."/>
        </authorList>
    </citation>
    <scope>NUCLEOTIDE SEQUENCE</scope>
    <source>
        <strain evidence="3">Faydin-H75</strain>
    </source>
</reference>
<dbReference type="RefSeq" id="WP_305516980.1">
    <property type="nucleotide sequence ID" value="NZ_JAUPEV010000005.1"/>
</dbReference>
<dbReference type="GO" id="GO:0009307">
    <property type="term" value="P:DNA restriction-modification system"/>
    <property type="evidence" value="ECO:0007669"/>
    <property type="project" value="UniProtKB-KW"/>
</dbReference>
<gene>
    <name evidence="3" type="ORF">Q5I04_04335</name>
    <name evidence="4" type="ORF">Q5I06_02930</name>
</gene>
<feature type="domain" description="DUF5655" evidence="2">
    <location>
        <begin position="272"/>
        <end position="382"/>
    </location>
</feature>
<feature type="domain" description="Restriction endonuclease type I HsdR N-terminal" evidence="1">
    <location>
        <begin position="63"/>
        <end position="134"/>
    </location>
</feature>
<proteinExistence type="predicted"/>
<evidence type="ECO:0000259" key="1">
    <source>
        <dbReference type="Pfam" id="PF04313"/>
    </source>
</evidence>
<evidence type="ECO:0000313" key="6">
    <source>
        <dbReference type="Proteomes" id="UP001240777"/>
    </source>
</evidence>
<dbReference type="EMBL" id="JAUYZK010000003">
    <property type="protein sequence ID" value="MDP2538737.1"/>
    <property type="molecule type" value="Genomic_DNA"/>
</dbReference>
<dbReference type="InterPro" id="IPR043714">
    <property type="entry name" value="DUF5655"/>
</dbReference>
<protein>
    <submittedName>
        <fullName evidence="4">DUF5655 domain-containing protein</fullName>
    </submittedName>
</protein>
<evidence type="ECO:0000313" key="4">
    <source>
        <dbReference type="EMBL" id="MDP2538737.1"/>
    </source>
</evidence>
<dbReference type="Proteomes" id="UP001240777">
    <property type="component" value="Unassembled WGS sequence"/>
</dbReference>
<reference evidence="3 5" key="3">
    <citation type="journal article" date="2024" name="Syst. Appl. Microbiol.">
        <title>Helicobacter cappadocius sp. nov., from lizards: The first psychrotrophic Helicobacter species.</title>
        <authorList>
            <person name="Aydin F."/>
            <person name="Tarhane S."/>
            <person name="Karakaya E."/>
            <person name="Abay S."/>
            <person name="Kayman T."/>
            <person name="Guran O."/>
            <person name="Bozkurt E."/>
            <person name="Uzum N."/>
            <person name="Avci A."/>
            <person name="Olgun K."/>
            <person name="Jablonski D."/>
            <person name="Guran C."/>
            <person name="Burcin Saticioglu I."/>
        </authorList>
    </citation>
    <scope>NUCLEOTIDE SEQUENCE [LARGE SCALE GENOMIC DNA]</scope>
    <source>
        <strain evidence="3">Faydin-H75</strain>
        <strain evidence="5">faydin-H76</strain>
    </source>
</reference>
<reference evidence="4 6" key="1">
    <citation type="submission" date="2023-07" db="EMBL/GenBank/DDBJ databases">
        <title>Unpublished Manusciprt.</title>
        <authorList>
            <person name="Aydin F."/>
            <person name="Tarhane S."/>
            <person name="Saticioglu I.B."/>
            <person name="Karakaya E."/>
            <person name="Abay S."/>
            <person name="Guran O."/>
            <person name="Bozkurt E."/>
            <person name="Uzum N."/>
            <person name="Olgun K."/>
            <person name="Jablonski D."/>
        </authorList>
    </citation>
    <scope>NUCLEOTIDE SEQUENCE</scope>
    <source>
        <strain evidence="6">faydin-H75</strain>
        <strain evidence="4">Faydin-H76</strain>
    </source>
</reference>
<dbReference type="Proteomes" id="UP001177258">
    <property type="component" value="Unassembled WGS sequence"/>
</dbReference>
<comment type="caution">
    <text evidence="4">The sequence shown here is derived from an EMBL/GenBank/DDBJ whole genome shotgun (WGS) entry which is preliminary data.</text>
</comment>
<dbReference type="EMBL" id="JAUPEV010000005">
    <property type="protein sequence ID" value="MDO7253137.1"/>
    <property type="molecule type" value="Genomic_DNA"/>
</dbReference>
<dbReference type="AlphaFoldDB" id="A0AA90PRF5"/>
<evidence type="ECO:0000313" key="5">
    <source>
        <dbReference type="Proteomes" id="UP001177258"/>
    </source>
</evidence>
<evidence type="ECO:0000259" key="2">
    <source>
        <dbReference type="Pfam" id="PF18899"/>
    </source>
</evidence>
<dbReference type="Pfam" id="PF18899">
    <property type="entry name" value="DUF5655"/>
    <property type="match status" value="1"/>
</dbReference>
<sequence>MENDEFINEIKRFRKNRILKEEIRELIRSEEETKLKLINPFLKILGYDVEEPGVLVSEDIADFRNKKGKKVDYIAYKEGRPIMLIETKYHKNKLCHSTEQLDSYFNTKVRDGCHLALLTNGVEYRFFSDLNADNTLDEESFFTFDLRSFSDKDIEILQNFIYNKIDPNEIQGLGKKLKYYNKVLEILNEEIKNPSNELISLFVKEISGRSRITPALTEEFRGYFKRAFEELIGSKDKNHSQNSTQQASNAIDITTKNSNFPILQKNPEQYTEDEHLKRSSENVIKIYKIIKAEILKLDNQISVNPKKQSIAFVLKKNIVEFVILQNKIKIYINLKYLEINDWQNKIRDVSNVGKWASGDCEFIYENIEDTDYLLSLIKQSYNKNK</sequence>